<accession>A0A177K0A4</accession>
<name>A0A177K0A4_SPHYA</name>
<feature type="region of interest" description="Disordered" evidence="1">
    <location>
        <begin position="176"/>
        <end position="197"/>
    </location>
</feature>
<sequence length="197" mass="20779">MRQGGGVMALDLVTAAIIDMLRLSLANQPGVPPSAYKISLASPNEGAADADLVLFLYLVTPAADLRNAQRIRPWPTANDNPVLLEPAVPLELHYLLTVGAGAPAGADGLGRLADAVRAIETGSPLAVPAAFQEAVWLSLLPLNSDEMARIWGLFPNENCRSSIAFRASPVWIDPRAPAPSAAPVTDGDMRHARMESA</sequence>
<dbReference type="InterPro" id="IPR025351">
    <property type="entry name" value="Pvc16_N"/>
</dbReference>
<dbReference type="EMBL" id="LSTR01000020">
    <property type="protein sequence ID" value="OAH46537.1"/>
    <property type="molecule type" value="Genomic_DNA"/>
</dbReference>
<evidence type="ECO:0000256" key="1">
    <source>
        <dbReference type="SAM" id="MobiDB-lite"/>
    </source>
</evidence>
<evidence type="ECO:0000313" key="3">
    <source>
        <dbReference type="EMBL" id="OAH46537.1"/>
    </source>
</evidence>
<dbReference type="Pfam" id="PF14065">
    <property type="entry name" value="Pvc16_N"/>
    <property type="match status" value="1"/>
</dbReference>
<dbReference type="Proteomes" id="UP000077262">
    <property type="component" value="Unassembled WGS sequence"/>
</dbReference>
<organism evidence="3 4">
    <name type="scientific">Sphingobium yanoikuyae</name>
    <name type="common">Sphingomonas yanoikuyae</name>
    <dbReference type="NCBI Taxonomy" id="13690"/>
    <lineage>
        <taxon>Bacteria</taxon>
        <taxon>Pseudomonadati</taxon>
        <taxon>Pseudomonadota</taxon>
        <taxon>Alphaproteobacteria</taxon>
        <taxon>Sphingomonadales</taxon>
        <taxon>Sphingomonadaceae</taxon>
        <taxon>Sphingobium</taxon>
    </lineage>
</organism>
<protein>
    <recommendedName>
        <fullName evidence="2">Pvc16 N-terminal domain-containing protein</fullName>
    </recommendedName>
</protein>
<feature type="compositionally biased region" description="Basic and acidic residues" evidence="1">
    <location>
        <begin position="187"/>
        <end position="197"/>
    </location>
</feature>
<reference evidence="3 4" key="1">
    <citation type="submission" date="2016-02" db="EMBL/GenBank/DDBJ databases">
        <authorList>
            <person name="Wen L."/>
            <person name="He K."/>
            <person name="Yang H."/>
        </authorList>
    </citation>
    <scope>NUCLEOTIDE SEQUENCE [LARGE SCALE GENOMIC DNA]</scope>
    <source>
        <strain evidence="3 4">CD09_2</strain>
    </source>
</reference>
<evidence type="ECO:0000259" key="2">
    <source>
        <dbReference type="Pfam" id="PF14065"/>
    </source>
</evidence>
<evidence type="ECO:0000313" key="4">
    <source>
        <dbReference type="Proteomes" id="UP000077262"/>
    </source>
</evidence>
<proteinExistence type="predicted"/>
<comment type="caution">
    <text evidence="3">The sequence shown here is derived from an EMBL/GenBank/DDBJ whole genome shotgun (WGS) entry which is preliminary data.</text>
</comment>
<gene>
    <name evidence="3" type="ORF">AX777_01325</name>
</gene>
<dbReference type="AlphaFoldDB" id="A0A177K0A4"/>
<feature type="domain" description="Pvc16 N-terminal" evidence="2">
    <location>
        <begin position="13"/>
        <end position="185"/>
    </location>
</feature>